<reference evidence="1" key="1">
    <citation type="journal article" date="2021" name="Sci. Rep.">
        <title>Diploid genomic architecture of Nitzschia inconspicua, an elite biomass production diatom.</title>
        <authorList>
            <person name="Oliver A."/>
            <person name="Podell S."/>
            <person name="Pinowska A."/>
            <person name="Traller J.C."/>
            <person name="Smith S.R."/>
            <person name="McClure R."/>
            <person name="Beliaev A."/>
            <person name="Bohutskyi P."/>
            <person name="Hill E.A."/>
            <person name="Rabines A."/>
            <person name="Zheng H."/>
            <person name="Allen L.Z."/>
            <person name="Kuo A."/>
            <person name="Grigoriev I.V."/>
            <person name="Allen A.E."/>
            <person name="Hazlebeck D."/>
            <person name="Allen E.E."/>
        </authorList>
    </citation>
    <scope>NUCLEOTIDE SEQUENCE</scope>
    <source>
        <strain evidence="1">Hildebrandi</strain>
    </source>
</reference>
<accession>A0A9K3Q6V8</accession>
<evidence type="ECO:0000313" key="1">
    <source>
        <dbReference type="EMBL" id="KAG7372851.1"/>
    </source>
</evidence>
<evidence type="ECO:0000313" key="2">
    <source>
        <dbReference type="Proteomes" id="UP000693970"/>
    </source>
</evidence>
<sequence>MHDQLSRSNINCEYPYSCTGATIAPPRIIGSDSCNGAKVLLTDKLATVQCPIERTCNGITIHRMEGGPLSCSLEDYCDDVTLLHEQPITIICSLERSRGSLRRVLAQKPECSTVHVLFRARKLQSHRWYRVSGGR</sequence>
<reference evidence="1" key="2">
    <citation type="submission" date="2021-04" db="EMBL/GenBank/DDBJ databases">
        <authorList>
            <person name="Podell S."/>
        </authorList>
    </citation>
    <scope>NUCLEOTIDE SEQUENCE</scope>
    <source>
        <strain evidence="1">Hildebrandi</strain>
    </source>
</reference>
<keyword evidence="2" id="KW-1185">Reference proteome</keyword>
<dbReference type="EMBL" id="JAGRRH010000002">
    <property type="protein sequence ID" value="KAG7372851.1"/>
    <property type="molecule type" value="Genomic_DNA"/>
</dbReference>
<dbReference type="Proteomes" id="UP000693970">
    <property type="component" value="Unassembled WGS sequence"/>
</dbReference>
<gene>
    <name evidence="1" type="ORF">IV203_033575</name>
</gene>
<comment type="caution">
    <text evidence="1">The sequence shown here is derived from an EMBL/GenBank/DDBJ whole genome shotgun (WGS) entry which is preliminary data.</text>
</comment>
<proteinExistence type="predicted"/>
<protein>
    <submittedName>
        <fullName evidence="1">Uncharacterized protein</fullName>
    </submittedName>
</protein>
<name>A0A9K3Q6V8_9STRA</name>
<dbReference type="AlphaFoldDB" id="A0A9K3Q6V8"/>
<organism evidence="1 2">
    <name type="scientific">Nitzschia inconspicua</name>
    <dbReference type="NCBI Taxonomy" id="303405"/>
    <lineage>
        <taxon>Eukaryota</taxon>
        <taxon>Sar</taxon>
        <taxon>Stramenopiles</taxon>
        <taxon>Ochrophyta</taxon>
        <taxon>Bacillariophyta</taxon>
        <taxon>Bacillariophyceae</taxon>
        <taxon>Bacillariophycidae</taxon>
        <taxon>Bacillariales</taxon>
        <taxon>Bacillariaceae</taxon>
        <taxon>Nitzschia</taxon>
    </lineage>
</organism>